<name>A0ABW0GKH3_9MICO</name>
<gene>
    <name evidence="2" type="ORF">ACFPJ6_04185</name>
</gene>
<dbReference type="RefSeq" id="WP_340271466.1">
    <property type="nucleotide sequence ID" value="NZ_JBBEOG010000011.1"/>
</dbReference>
<keyword evidence="3" id="KW-1185">Reference proteome</keyword>
<evidence type="ECO:0000256" key="1">
    <source>
        <dbReference type="SAM" id="Phobius"/>
    </source>
</evidence>
<keyword evidence="1" id="KW-0812">Transmembrane</keyword>
<organism evidence="2 3">
    <name type="scientific">Aquipuribacter nitratireducens</name>
    <dbReference type="NCBI Taxonomy" id="650104"/>
    <lineage>
        <taxon>Bacteria</taxon>
        <taxon>Bacillati</taxon>
        <taxon>Actinomycetota</taxon>
        <taxon>Actinomycetes</taxon>
        <taxon>Micrococcales</taxon>
        <taxon>Intrasporangiaceae</taxon>
        <taxon>Aquipuribacter</taxon>
    </lineage>
</organism>
<evidence type="ECO:0000313" key="2">
    <source>
        <dbReference type="EMBL" id="MFC5379984.1"/>
    </source>
</evidence>
<dbReference type="Proteomes" id="UP001596122">
    <property type="component" value="Unassembled WGS sequence"/>
</dbReference>
<reference evidence="3" key="1">
    <citation type="journal article" date="2019" name="Int. J. Syst. Evol. Microbiol.">
        <title>The Global Catalogue of Microorganisms (GCM) 10K type strain sequencing project: providing services to taxonomists for standard genome sequencing and annotation.</title>
        <authorList>
            <consortium name="The Broad Institute Genomics Platform"/>
            <consortium name="The Broad Institute Genome Sequencing Center for Infectious Disease"/>
            <person name="Wu L."/>
            <person name="Ma J."/>
        </authorList>
    </citation>
    <scope>NUCLEOTIDE SEQUENCE [LARGE SCALE GENOMIC DNA]</scope>
    <source>
        <strain evidence="3">CCUG 43114</strain>
    </source>
</reference>
<evidence type="ECO:0000313" key="3">
    <source>
        <dbReference type="Proteomes" id="UP001596122"/>
    </source>
</evidence>
<accession>A0ABW0GKH3</accession>
<feature type="transmembrane region" description="Helical" evidence="1">
    <location>
        <begin position="6"/>
        <end position="24"/>
    </location>
</feature>
<dbReference type="InterPro" id="IPR036259">
    <property type="entry name" value="MFS_trans_sf"/>
</dbReference>
<proteinExistence type="predicted"/>
<evidence type="ECO:0008006" key="4">
    <source>
        <dbReference type="Google" id="ProtNLM"/>
    </source>
</evidence>
<comment type="caution">
    <text evidence="2">The sequence shown here is derived from an EMBL/GenBank/DDBJ whole genome shotgun (WGS) entry which is preliminary data.</text>
</comment>
<dbReference type="SUPFAM" id="SSF103473">
    <property type="entry name" value="MFS general substrate transporter"/>
    <property type="match status" value="1"/>
</dbReference>
<feature type="transmembrane region" description="Helical" evidence="1">
    <location>
        <begin position="76"/>
        <end position="96"/>
    </location>
</feature>
<sequence>MTVDQIMAALVALIGAIGAGVSSARRGGGQRAALKLDLEILEKLPRESQVRDDLSKFVDRRLARLIETEEVLRRDMTGVGVAVFILVSGIAAGALIESLGGWWRFFWLFVGFWLLLGVVGLFSSLRKTHRDEKGKEIKEAPSKS</sequence>
<feature type="transmembrane region" description="Helical" evidence="1">
    <location>
        <begin position="102"/>
        <end position="125"/>
    </location>
</feature>
<keyword evidence="1" id="KW-0472">Membrane</keyword>
<protein>
    <recommendedName>
        <fullName evidence="4">Phage holin family protein</fullName>
    </recommendedName>
</protein>
<keyword evidence="1" id="KW-1133">Transmembrane helix</keyword>
<dbReference type="EMBL" id="JBHSLD010000004">
    <property type="protein sequence ID" value="MFC5379984.1"/>
    <property type="molecule type" value="Genomic_DNA"/>
</dbReference>